<name>A0ABP7DGG5_9ACTN</name>
<dbReference type="EMBL" id="BAAAYX010000005">
    <property type="protein sequence ID" value="GAA3703834.1"/>
    <property type="molecule type" value="Genomic_DNA"/>
</dbReference>
<organism evidence="2 3">
    <name type="scientific">Microlunatus aurantiacus</name>
    <dbReference type="NCBI Taxonomy" id="446786"/>
    <lineage>
        <taxon>Bacteria</taxon>
        <taxon>Bacillati</taxon>
        <taxon>Actinomycetota</taxon>
        <taxon>Actinomycetes</taxon>
        <taxon>Propionibacteriales</taxon>
        <taxon>Propionibacteriaceae</taxon>
        <taxon>Microlunatus</taxon>
    </lineage>
</organism>
<dbReference type="PROSITE" id="PS51318">
    <property type="entry name" value="TAT"/>
    <property type="match status" value="1"/>
</dbReference>
<sequence>MTHADRPQHHSTDQAPEDPAVTFSRRTAFRFAAGAAGAVAVTSAGAAPAAADADRHATTVECMADLEAGS</sequence>
<evidence type="ECO:0000256" key="1">
    <source>
        <dbReference type="SAM" id="MobiDB-lite"/>
    </source>
</evidence>
<comment type="caution">
    <text evidence="2">The sequence shown here is derived from an EMBL/GenBank/DDBJ whole genome shotgun (WGS) entry which is preliminary data.</text>
</comment>
<dbReference type="InterPro" id="IPR006311">
    <property type="entry name" value="TAT_signal"/>
</dbReference>
<feature type="compositionally biased region" description="Basic and acidic residues" evidence="1">
    <location>
        <begin position="1"/>
        <end position="12"/>
    </location>
</feature>
<dbReference type="RefSeq" id="WP_344812337.1">
    <property type="nucleotide sequence ID" value="NZ_BAAAYX010000005.1"/>
</dbReference>
<accession>A0ABP7DGG5</accession>
<evidence type="ECO:0000313" key="2">
    <source>
        <dbReference type="EMBL" id="GAA3703834.1"/>
    </source>
</evidence>
<reference evidence="3" key="1">
    <citation type="journal article" date="2019" name="Int. J. Syst. Evol. Microbiol.">
        <title>The Global Catalogue of Microorganisms (GCM) 10K type strain sequencing project: providing services to taxonomists for standard genome sequencing and annotation.</title>
        <authorList>
            <consortium name="The Broad Institute Genomics Platform"/>
            <consortium name="The Broad Institute Genome Sequencing Center for Infectious Disease"/>
            <person name="Wu L."/>
            <person name="Ma J."/>
        </authorList>
    </citation>
    <scope>NUCLEOTIDE SEQUENCE [LARGE SCALE GENOMIC DNA]</scope>
    <source>
        <strain evidence="3">JCM 16548</strain>
    </source>
</reference>
<protein>
    <recommendedName>
        <fullName evidence="4">Tat (Twin-arginine translocation) pathway signal sequence</fullName>
    </recommendedName>
</protein>
<proteinExistence type="predicted"/>
<gene>
    <name evidence="2" type="ORF">GCM10022204_21410</name>
</gene>
<feature type="region of interest" description="Disordered" evidence="1">
    <location>
        <begin position="1"/>
        <end position="22"/>
    </location>
</feature>
<dbReference type="Proteomes" id="UP001500051">
    <property type="component" value="Unassembled WGS sequence"/>
</dbReference>
<evidence type="ECO:0008006" key="4">
    <source>
        <dbReference type="Google" id="ProtNLM"/>
    </source>
</evidence>
<keyword evidence="3" id="KW-1185">Reference proteome</keyword>
<evidence type="ECO:0000313" key="3">
    <source>
        <dbReference type="Proteomes" id="UP001500051"/>
    </source>
</evidence>